<sequence>MLVNLADEIHTECLDKVKQTQHMTIPKDRYLTTEPPKFAYTPHALRNNSRGADLDKEALERFKIREICER</sequence>
<name>A0A1R3RZE4_ASPC5</name>
<evidence type="ECO:0000313" key="1">
    <source>
        <dbReference type="EMBL" id="OOF99856.1"/>
    </source>
</evidence>
<organism evidence="1 2">
    <name type="scientific">Aspergillus carbonarius (strain ITEM 5010)</name>
    <dbReference type="NCBI Taxonomy" id="602072"/>
    <lineage>
        <taxon>Eukaryota</taxon>
        <taxon>Fungi</taxon>
        <taxon>Dikarya</taxon>
        <taxon>Ascomycota</taxon>
        <taxon>Pezizomycotina</taxon>
        <taxon>Eurotiomycetes</taxon>
        <taxon>Eurotiomycetidae</taxon>
        <taxon>Eurotiales</taxon>
        <taxon>Aspergillaceae</taxon>
        <taxon>Aspergillus</taxon>
        <taxon>Aspergillus subgen. Circumdati</taxon>
    </lineage>
</organism>
<dbReference type="STRING" id="602072.A0A1R3RZE4"/>
<gene>
    <name evidence="1" type="ORF">ASPCADRAFT_1525</name>
</gene>
<keyword evidence="2" id="KW-1185">Reference proteome</keyword>
<dbReference type="Proteomes" id="UP000188318">
    <property type="component" value="Unassembled WGS sequence"/>
</dbReference>
<proteinExistence type="predicted"/>
<dbReference type="VEuPathDB" id="FungiDB:ASPCADRAFT_1525"/>
<protein>
    <submittedName>
        <fullName evidence="1">Uncharacterized protein</fullName>
    </submittedName>
</protein>
<reference evidence="2" key="1">
    <citation type="journal article" date="2017" name="Genome Biol.">
        <title>Comparative genomics reveals high biological diversity and specific adaptations in the industrially and medically important fungal genus Aspergillus.</title>
        <authorList>
            <person name="de Vries R.P."/>
            <person name="Riley R."/>
            <person name="Wiebenga A."/>
            <person name="Aguilar-Osorio G."/>
            <person name="Amillis S."/>
            <person name="Uchima C.A."/>
            <person name="Anderluh G."/>
            <person name="Asadollahi M."/>
            <person name="Askin M."/>
            <person name="Barry K."/>
            <person name="Battaglia E."/>
            <person name="Bayram O."/>
            <person name="Benocci T."/>
            <person name="Braus-Stromeyer S.A."/>
            <person name="Caldana C."/>
            <person name="Canovas D."/>
            <person name="Cerqueira G.C."/>
            <person name="Chen F."/>
            <person name="Chen W."/>
            <person name="Choi C."/>
            <person name="Clum A."/>
            <person name="Dos Santos R.A."/>
            <person name="Damasio A.R."/>
            <person name="Diallinas G."/>
            <person name="Emri T."/>
            <person name="Fekete E."/>
            <person name="Flipphi M."/>
            <person name="Freyberg S."/>
            <person name="Gallo A."/>
            <person name="Gournas C."/>
            <person name="Habgood R."/>
            <person name="Hainaut M."/>
            <person name="Harispe M.L."/>
            <person name="Henrissat B."/>
            <person name="Hilden K.S."/>
            <person name="Hope R."/>
            <person name="Hossain A."/>
            <person name="Karabika E."/>
            <person name="Karaffa L."/>
            <person name="Karanyi Z."/>
            <person name="Krasevec N."/>
            <person name="Kuo A."/>
            <person name="Kusch H."/>
            <person name="LaButti K."/>
            <person name="Lagendijk E.L."/>
            <person name="Lapidus A."/>
            <person name="Levasseur A."/>
            <person name="Lindquist E."/>
            <person name="Lipzen A."/>
            <person name="Logrieco A.F."/>
            <person name="MacCabe A."/>
            <person name="Maekelae M.R."/>
            <person name="Malavazi I."/>
            <person name="Melin P."/>
            <person name="Meyer V."/>
            <person name="Mielnichuk N."/>
            <person name="Miskei M."/>
            <person name="Molnar A.P."/>
            <person name="Mule G."/>
            <person name="Ngan C.Y."/>
            <person name="Orejas M."/>
            <person name="Orosz E."/>
            <person name="Ouedraogo J.P."/>
            <person name="Overkamp K.M."/>
            <person name="Park H.-S."/>
            <person name="Perrone G."/>
            <person name="Piumi F."/>
            <person name="Punt P.J."/>
            <person name="Ram A.F."/>
            <person name="Ramon A."/>
            <person name="Rauscher S."/>
            <person name="Record E."/>
            <person name="Riano-Pachon D.M."/>
            <person name="Robert V."/>
            <person name="Roehrig J."/>
            <person name="Ruller R."/>
            <person name="Salamov A."/>
            <person name="Salih N.S."/>
            <person name="Samson R.A."/>
            <person name="Sandor E."/>
            <person name="Sanguinetti M."/>
            <person name="Schuetze T."/>
            <person name="Sepcic K."/>
            <person name="Shelest E."/>
            <person name="Sherlock G."/>
            <person name="Sophianopoulou V."/>
            <person name="Squina F.M."/>
            <person name="Sun H."/>
            <person name="Susca A."/>
            <person name="Todd R.B."/>
            <person name="Tsang A."/>
            <person name="Unkles S.E."/>
            <person name="van de Wiele N."/>
            <person name="van Rossen-Uffink D."/>
            <person name="Oliveira J.V."/>
            <person name="Vesth T.C."/>
            <person name="Visser J."/>
            <person name="Yu J.-H."/>
            <person name="Zhou M."/>
            <person name="Andersen M.R."/>
            <person name="Archer D.B."/>
            <person name="Baker S.E."/>
            <person name="Benoit I."/>
            <person name="Brakhage A.A."/>
            <person name="Braus G.H."/>
            <person name="Fischer R."/>
            <person name="Frisvad J.C."/>
            <person name="Goldman G.H."/>
            <person name="Houbraken J."/>
            <person name="Oakley B."/>
            <person name="Pocsi I."/>
            <person name="Scazzocchio C."/>
            <person name="Seiboth B."/>
            <person name="vanKuyk P.A."/>
            <person name="Wortman J."/>
            <person name="Dyer P.S."/>
            <person name="Grigoriev I.V."/>
        </authorList>
    </citation>
    <scope>NUCLEOTIDE SEQUENCE [LARGE SCALE GENOMIC DNA]</scope>
    <source>
        <strain evidence="2">ITEM 5010</strain>
    </source>
</reference>
<evidence type="ECO:0000313" key="2">
    <source>
        <dbReference type="Proteomes" id="UP000188318"/>
    </source>
</evidence>
<dbReference type="EMBL" id="KV907494">
    <property type="protein sequence ID" value="OOF99856.1"/>
    <property type="molecule type" value="Genomic_DNA"/>
</dbReference>
<dbReference type="AlphaFoldDB" id="A0A1R3RZE4"/>
<accession>A0A1R3RZE4</accession>